<gene>
    <name evidence="1" type="ORF">KHA99_17160</name>
</gene>
<organism evidence="1 2">
    <name type="scientific">Neobacillus rhizophilus</name>
    <dbReference type="NCBI Taxonomy" id="2833579"/>
    <lineage>
        <taxon>Bacteria</taxon>
        <taxon>Bacillati</taxon>
        <taxon>Bacillota</taxon>
        <taxon>Bacilli</taxon>
        <taxon>Bacillales</taxon>
        <taxon>Bacillaceae</taxon>
        <taxon>Neobacillus</taxon>
    </lineage>
</organism>
<evidence type="ECO:0000313" key="2">
    <source>
        <dbReference type="Proteomes" id="UP000679749"/>
    </source>
</evidence>
<sequence length="55" mass="6143">MVQLGLHVPISSNQVNVKVAWTGICGSDLHKQSFWKFNNIFCVDDHKICETAIGI</sequence>
<comment type="caution">
    <text evidence="1">The sequence shown here is derived from an EMBL/GenBank/DDBJ whole genome shotgun (WGS) entry which is preliminary data.</text>
</comment>
<dbReference type="Proteomes" id="UP000679749">
    <property type="component" value="Unassembled WGS sequence"/>
</dbReference>
<protein>
    <submittedName>
        <fullName evidence="1">Alcohol dehydrogenase catalytic domain-containing protein</fullName>
    </submittedName>
</protein>
<accession>A0A942YVQ3</accession>
<keyword evidence="2" id="KW-1185">Reference proteome</keyword>
<dbReference type="EMBL" id="JAGYPF010000003">
    <property type="protein sequence ID" value="MBS4214182.1"/>
    <property type="molecule type" value="Genomic_DNA"/>
</dbReference>
<name>A0A942YVQ3_9BACI</name>
<dbReference type="InterPro" id="IPR011032">
    <property type="entry name" value="GroES-like_sf"/>
</dbReference>
<dbReference type="SUPFAM" id="SSF50129">
    <property type="entry name" value="GroES-like"/>
    <property type="match status" value="1"/>
</dbReference>
<dbReference type="AlphaFoldDB" id="A0A942YVQ3"/>
<proteinExistence type="predicted"/>
<reference evidence="1" key="1">
    <citation type="submission" date="2021-05" db="EMBL/GenBank/DDBJ databases">
        <title>Novel Bacillus species.</title>
        <authorList>
            <person name="Liu G."/>
        </authorList>
    </citation>
    <scope>NUCLEOTIDE SEQUENCE</scope>
    <source>
        <strain evidence="1">FJAT-49825</strain>
    </source>
</reference>
<evidence type="ECO:0000313" key="1">
    <source>
        <dbReference type="EMBL" id="MBS4214182.1"/>
    </source>
</evidence>